<gene>
    <name evidence="2" type="primary">galE3</name>
    <name evidence="2" type="ORF">HMPREF9094_2493</name>
</gene>
<dbReference type="Pfam" id="PF01370">
    <property type="entry name" value="Epimerase"/>
    <property type="match status" value="1"/>
</dbReference>
<dbReference type="Proteomes" id="UP000005392">
    <property type="component" value="Unassembled WGS sequence"/>
</dbReference>
<comment type="caution">
    <text evidence="2">The sequence shown here is derived from an EMBL/GenBank/DDBJ whole genome shotgun (WGS) entry which is preliminary data.</text>
</comment>
<evidence type="ECO:0000313" key="2">
    <source>
        <dbReference type="EMBL" id="EGQ77583.1"/>
    </source>
</evidence>
<organism evidence="2 3">
    <name type="scientific">Fusobacterium animalis ATCC 51191</name>
    <dbReference type="NCBI Taxonomy" id="997347"/>
    <lineage>
        <taxon>Bacteria</taxon>
        <taxon>Fusobacteriati</taxon>
        <taxon>Fusobacteriota</taxon>
        <taxon>Fusobacteriia</taxon>
        <taxon>Fusobacteriales</taxon>
        <taxon>Fusobacteriaceae</taxon>
        <taxon>Fusobacterium</taxon>
    </lineage>
</organism>
<accession>F9ERD8</accession>
<dbReference type="SUPFAM" id="SSF51735">
    <property type="entry name" value="NAD(P)-binding Rossmann-fold domains"/>
    <property type="match status" value="1"/>
</dbReference>
<dbReference type="InterPro" id="IPR036291">
    <property type="entry name" value="NAD(P)-bd_dom_sf"/>
</dbReference>
<keyword evidence="2" id="KW-0413">Isomerase</keyword>
<dbReference type="EC" id="5.1.3.2" evidence="2"/>
<protein>
    <submittedName>
        <fullName evidence="2">UDP-glucose 4-epimerase</fullName>
        <ecNumber evidence="2">5.1.3.2</ecNumber>
    </submittedName>
</protein>
<evidence type="ECO:0000259" key="1">
    <source>
        <dbReference type="Pfam" id="PF01370"/>
    </source>
</evidence>
<dbReference type="PATRIC" id="fig|997347.4.peg.2237"/>
<dbReference type="GO" id="GO:0003978">
    <property type="term" value="F:UDP-glucose 4-epimerase activity"/>
    <property type="evidence" value="ECO:0007669"/>
    <property type="project" value="UniProtKB-EC"/>
</dbReference>
<feature type="domain" description="NAD-dependent epimerase/dehydratase" evidence="1">
    <location>
        <begin position="3"/>
        <end position="39"/>
    </location>
</feature>
<name>F9ERD8_9FUSO</name>
<evidence type="ECO:0000313" key="3">
    <source>
        <dbReference type="Proteomes" id="UP000005392"/>
    </source>
</evidence>
<dbReference type="AlphaFoldDB" id="F9ERD8"/>
<proteinExistence type="predicted"/>
<dbReference type="Gene3D" id="3.40.50.720">
    <property type="entry name" value="NAD(P)-binding Rossmann-like Domain"/>
    <property type="match status" value="1"/>
</dbReference>
<dbReference type="EMBL" id="AFQD01000551">
    <property type="protein sequence ID" value="EGQ77583.1"/>
    <property type="molecule type" value="Genomic_DNA"/>
</dbReference>
<keyword evidence="3" id="KW-1185">Reference proteome</keyword>
<dbReference type="HOGENOM" id="CLU_007383_26_2_0"/>
<reference evidence="2 3" key="1">
    <citation type="submission" date="2011-05" db="EMBL/GenBank/DDBJ databases">
        <authorList>
            <person name="Muzny D."/>
            <person name="Qin X."/>
            <person name="Deng J."/>
            <person name="Jiang H."/>
            <person name="Liu Y."/>
            <person name="Qu J."/>
            <person name="Song X.-Z."/>
            <person name="Zhang L."/>
            <person name="Thornton R."/>
            <person name="Coyle M."/>
            <person name="Francisco L."/>
            <person name="Jackson L."/>
            <person name="Javaid M."/>
            <person name="Korchina V."/>
            <person name="Kovar C."/>
            <person name="Mata R."/>
            <person name="Mathew T."/>
            <person name="Ngo R."/>
            <person name="Nguyen L."/>
            <person name="Nguyen N."/>
            <person name="Okwuonu G."/>
            <person name="Ongeri F."/>
            <person name="Pham C."/>
            <person name="Simmons D."/>
            <person name="Wilczek-Boney K."/>
            <person name="Hale W."/>
            <person name="Jakkamsetti A."/>
            <person name="Pham P."/>
            <person name="Ruth R."/>
            <person name="San Lucas F."/>
            <person name="Warren J."/>
            <person name="Zhang J."/>
            <person name="Zhao Z."/>
            <person name="Zhou C."/>
            <person name="Zhu D."/>
            <person name="Lee S."/>
            <person name="Bess C."/>
            <person name="Blankenburg K."/>
            <person name="Forbes L."/>
            <person name="Fu Q."/>
            <person name="Gubbala S."/>
            <person name="Hirani K."/>
            <person name="Jayaseelan J.C."/>
            <person name="Lara F."/>
            <person name="Munidasa M."/>
            <person name="Palculict T."/>
            <person name="Patil S."/>
            <person name="Pu L.-L."/>
            <person name="Saada N."/>
            <person name="Tang L."/>
            <person name="Weissenberger G."/>
            <person name="Zhu Y."/>
            <person name="Hemphill L."/>
            <person name="Shang Y."/>
            <person name="Youmans B."/>
            <person name="Ayvaz T."/>
            <person name="Ross M."/>
            <person name="Santibanez J."/>
            <person name="Aqrawi P."/>
            <person name="Gross S."/>
            <person name="Joshi V."/>
            <person name="Fowler G."/>
            <person name="Nazareth L."/>
            <person name="Reid J."/>
            <person name="Worley K."/>
            <person name="Petrosino J."/>
            <person name="Highlander S."/>
            <person name="Gibbs R."/>
        </authorList>
    </citation>
    <scope>NUCLEOTIDE SEQUENCE [LARGE SCALE GENOMIC DNA]</scope>
    <source>
        <strain evidence="2 3">ATCC 51191</strain>
    </source>
</reference>
<sequence length="61" mass="6942">MNILITGGAGFIGSHLVEKFLKEKHRVIVVDNFDSFYSTDVKISNVLESINKVELKEEFQN</sequence>
<dbReference type="InterPro" id="IPR001509">
    <property type="entry name" value="Epimerase_deHydtase"/>
</dbReference>